<evidence type="ECO:0000256" key="3">
    <source>
        <dbReference type="ARBA" id="ARBA00023172"/>
    </source>
</evidence>
<feature type="domain" description="Tyr recombinase" evidence="4">
    <location>
        <begin position="217"/>
        <end position="386"/>
    </location>
</feature>
<dbReference type="InterPro" id="IPR025269">
    <property type="entry name" value="SAM-like_dom"/>
</dbReference>
<dbReference type="PANTHER" id="PTHR30349">
    <property type="entry name" value="PHAGE INTEGRASE-RELATED"/>
    <property type="match status" value="1"/>
</dbReference>
<reference evidence="7" key="1">
    <citation type="submission" date="2016-10" db="EMBL/GenBank/DDBJ databases">
        <authorList>
            <person name="Varghese N."/>
            <person name="Submissions S."/>
        </authorList>
    </citation>
    <scope>NUCLEOTIDE SEQUENCE [LARGE SCALE GENOMIC DNA]</scope>
    <source>
        <strain evidence="7">DSM 17071</strain>
    </source>
</reference>
<gene>
    <name evidence="6" type="ORF">SAMN05421846_10633</name>
</gene>
<dbReference type="Gene3D" id="1.10.443.10">
    <property type="entry name" value="Intergrase catalytic core"/>
    <property type="match status" value="1"/>
</dbReference>
<dbReference type="Proteomes" id="UP000198869">
    <property type="component" value="Unassembled WGS sequence"/>
</dbReference>
<dbReference type="RefSeq" id="WP_089857674.1">
    <property type="nucleotide sequence ID" value="NZ_FNDW01000006.1"/>
</dbReference>
<feature type="domain" description="Phage integrase SAM-like" evidence="5">
    <location>
        <begin position="106"/>
        <end position="187"/>
    </location>
</feature>
<dbReference type="InterPro" id="IPR050090">
    <property type="entry name" value="Tyrosine_recombinase_XerCD"/>
</dbReference>
<dbReference type="InterPro" id="IPR011010">
    <property type="entry name" value="DNA_brk_join_enz"/>
</dbReference>
<evidence type="ECO:0000259" key="5">
    <source>
        <dbReference type="Pfam" id="PF13102"/>
    </source>
</evidence>
<comment type="similarity">
    <text evidence="1">Belongs to the 'phage' integrase family.</text>
</comment>
<proteinExistence type="inferred from homology"/>
<dbReference type="InterPro" id="IPR013762">
    <property type="entry name" value="Integrase-like_cat_sf"/>
</dbReference>
<dbReference type="OrthoDB" id="1493636at2"/>
<dbReference type="GO" id="GO:0006310">
    <property type="term" value="P:DNA recombination"/>
    <property type="evidence" value="ECO:0007669"/>
    <property type="project" value="UniProtKB-KW"/>
</dbReference>
<dbReference type="STRING" id="311334.SAMN05421846_10633"/>
<dbReference type="Pfam" id="PF00589">
    <property type="entry name" value="Phage_integrase"/>
    <property type="match status" value="1"/>
</dbReference>
<evidence type="ECO:0000256" key="2">
    <source>
        <dbReference type="ARBA" id="ARBA00023125"/>
    </source>
</evidence>
<accession>A0A1G8JD49</accession>
<sequence>MEIHYSLPEHWETNDLHLTVSDPASNTKLRFRTYLQIDRDDWDLYRQRPKNIYLKKYKIINTKLDIIRVRIREMIESKKNTLSHRNLARTIKGISMGNNHKYAQDSFLGFVEEYINSRKVFICYSTYKRYMVFFRLLQRFQGMVGKTLTVDDINYRFVGDFIHFGKDEEYSENTIFRSIHFVKTILNFIERKGLRTFVRELEIRRDSRRREVVTISEDEIDRIRKCPVPAGLRTAKNWLLISCYTGQRVSDFMQFTTDKLIDVKGILCISFTQQKTQKEITLPLHPAVMDILRTNGGNFPVPLPPVVYNDQIREIARLAGLSCQIRAKKRIGHRVKAIITEKWNMITSHIGRRSFATNFYGTIPTSLLMEATGHSTEQMFLKYINRMDNARVVSLSGYFDQNYELNKGLTAI</sequence>
<dbReference type="GO" id="GO:0015074">
    <property type="term" value="P:DNA integration"/>
    <property type="evidence" value="ECO:0007669"/>
    <property type="project" value="InterPro"/>
</dbReference>
<evidence type="ECO:0000313" key="7">
    <source>
        <dbReference type="Proteomes" id="UP000198869"/>
    </source>
</evidence>
<evidence type="ECO:0000256" key="1">
    <source>
        <dbReference type="ARBA" id="ARBA00008857"/>
    </source>
</evidence>
<keyword evidence="2" id="KW-0238">DNA-binding</keyword>
<dbReference type="InterPro" id="IPR002104">
    <property type="entry name" value="Integrase_catalytic"/>
</dbReference>
<dbReference type="GO" id="GO:0003677">
    <property type="term" value="F:DNA binding"/>
    <property type="evidence" value="ECO:0007669"/>
    <property type="project" value="UniProtKB-KW"/>
</dbReference>
<dbReference type="PANTHER" id="PTHR30349:SF64">
    <property type="entry name" value="PROPHAGE INTEGRASE INTD-RELATED"/>
    <property type="match status" value="1"/>
</dbReference>
<protein>
    <submittedName>
        <fullName evidence="6">Phage integrase family protein</fullName>
    </submittedName>
</protein>
<keyword evidence="7" id="KW-1185">Reference proteome</keyword>
<dbReference type="Pfam" id="PF13102">
    <property type="entry name" value="Phage_int_SAM_5"/>
    <property type="match status" value="1"/>
</dbReference>
<evidence type="ECO:0000259" key="4">
    <source>
        <dbReference type="Pfam" id="PF00589"/>
    </source>
</evidence>
<dbReference type="SUPFAM" id="SSF56349">
    <property type="entry name" value="DNA breaking-rejoining enzymes"/>
    <property type="match status" value="1"/>
</dbReference>
<evidence type="ECO:0000313" key="6">
    <source>
        <dbReference type="EMBL" id="SDI29194.1"/>
    </source>
</evidence>
<keyword evidence="3" id="KW-0233">DNA recombination</keyword>
<dbReference type="AlphaFoldDB" id="A0A1G8JD49"/>
<name>A0A1G8JD49_9FLAO</name>
<dbReference type="Gene3D" id="1.10.150.130">
    <property type="match status" value="1"/>
</dbReference>
<dbReference type="InterPro" id="IPR010998">
    <property type="entry name" value="Integrase_recombinase_N"/>
</dbReference>
<organism evidence="6 7">
    <name type="scientific">Chryseobacterium taeanense</name>
    <dbReference type="NCBI Taxonomy" id="311334"/>
    <lineage>
        <taxon>Bacteria</taxon>
        <taxon>Pseudomonadati</taxon>
        <taxon>Bacteroidota</taxon>
        <taxon>Flavobacteriia</taxon>
        <taxon>Flavobacteriales</taxon>
        <taxon>Weeksellaceae</taxon>
        <taxon>Chryseobacterium group</taxon>
        <taxon>Chryseobacterium</taxon>
    </lineage>
</organism>
<dbReference type="EMBL" id="FNDW01000006">
    <property type="protein sequence ID" value="SDI29194.1"/>
    <property type="molecule type" value="Genomic_DNA"/>
</dbReference>